<dbReference type="InterPro" id="IPR018314">
    <property type="entry name" value="RsmB/NOL1/NOP2-like_CS"/>
</dbReference>
<sequence length="503" mass="54616">MNLPDRESLFGLERYRPIIDDWDAFRAALFRPQPATIRTNRLKTTPEALRQALEALGFVLVSEPFDPHLFRVERAPIPPGKTVLHWLGHFYVQETAAAVPVLALAPEPGDRVLDLAAAPGGKTTQAAERMGDRGLIVANEPDGGRLQSLLANVYRLGATAVAVTRQDGRRFPDGLRFDRVLVDAPCTAEGNVRRRAGARRERSMGEHRRLAAVQAALLKRGLALARDGGIVVYATCTFAPEENEAVVDAVVREAGGAVAIEPLPDSLPGVPGLTAWNEMRFHPDLALTRRIYPHHLDSGGMYVARLRRLAPPPWTDPPPRPTGAREVGSGIARTDPALERALLGWLQDRFGLPTSAFDGLTLFLRGGDVWATRLSEVPAWPELVAAGIRLFRLQPGDKKTAPAVSGRGFKPTSFGLLHFAQAARHNVADVDDEALLALLEGRRIAPPAGAPLERGYVALRHRGTVIGLGVLDADGLRAGLPRGRAEDLRAALLDERTAREEKS</sequence>
<dbReference type="PROSITE" id="PS51686">
    <property type="entry name" value="SAM_MT_RSMB_NOP"/>
    <property type="match status" value="1"/>
</dbReference>
<evidence type="ECO:0000256" key="1">
    <source>
        <dbReference type="ARBA" id="ARBA00007494"/>
    </source>
</evidence>
<dbReference type="GO" id="GO:0003723">
    <property type="term" value="F:RNA binding"/>
    <property type="evidence" value="ECO:0007669"/>
    <property type="project" value="UniProtKB-UniRule"/>
</dbReference>
<keyword evidence="3 6" id="KW-0808">Transferase</keyword>
<evidence type="ECO:0000313" key="8">
    <source>
        <dbReference type="EMBL" id="MBT9281144.1"/>
    </source>
</evidence>
<evidence type="ECO:0000256" key="5">
    <source>
        <dbReference type="ARBA" id="ARBA00022884"/>
    </source>
</evidence>
<evidence type="ECO:0000259" key="7">
    <source>
        <dbReference type="PROSITE" id="PS51686"/>
    </source>
</evidence>
<proteinExistence type="inferred from homology"/>
<dbReference type="PROSITE" id="PS01153">
    <property type="entry name" value="NOL1_NOP2_SUN"/>
    <property type="match status" value="1"/>
</dbReference>
<evidence type="ECO:0000256" key="4">
    <source>
        <dbReference type="ARBA" id="ARBA00022691"/>
    </source>
</evidence>
<dbReference type="SUPFAM" id="SSF53335">
    <property type="entry name" value="S-adenosyl-L-methionine-dependent methyltransferases"/>
    <property type="match status" value="1"/>
</dbReference>
<dbReference type="InterPro" id="IPR001678">
    <property type="entry name" value="MeTrfase_RsmB-F_NOP2_dom"/>
</dbReference>
<feature type="binding site" evidence="6">
    <location>
        <position position="183"/>
    </location>
    <ligand>
        <name>S-adenosyl-L-methionine</name>
        <dbReference type="ChEBI" id="CHEBI:59789"/>
    </ligand>
</feature>
<dbReference type="InterPro" id="IPR023267">
    <property type="entry name" value="RCMT"/>
</dbReference>
<protein>
    <submittedName>
        <fullName evidence="8">NOL1/NOP2/sun family putative RNA methylase</fullName>
    </submittedName>
</protein>
<comment type="similarity">
    <text evidence="1 6">Belongs to the class I-like SAM-binding methyltransferase superfamily. RsmB/NOP family.</text>
</comment>
<evidence type="ECO:0000256" key="2">
    <source>
        <dbReference type="ARBA" id="ARBA00022603"/>
    </source>
</evidence>
<dbReference type="Proteomes" id="UP000748108">
    <property type="component" value="Unassembled WGS sequence"/>
</dbReference>
<gene>
    <name evidence="8" type="ORF">KM312_00475</name>
</gene>
<feature type="domain" description="SAM-dependent MTase RsmB/NOP-type" evidence="7">
    <location>
        <begin position="25"/>
        <end position="309"/>
    </location>
</feature>
<dbReference type="InterPro" id="IPR011023">
    <property type="entry name" value="Nop2p"/>
</dbReference>
<dbReference type="Pfam" id="PF01189">
    <property type="entry name" value="Methyltr_RsmB-F"/>
    <property type="match status" value="1"/>
</dbReference>
<dbReference type="EMBL" id="JAHHQF010000017">
    <property type="protein sequence ID" value="MBT9281144.1"/>
    <property type="molecule type" value="Genomic_DNA"/>
</dbReference>
<keyword evidence="5 6" id="KW-0694">RNA-binding</keyword>
<dbReference type="NCBIfam" id="TIGR00446">
    <property type="entry name" value="nop2p"/>
    <property type="match status" value="1"/>
</dbReference>
<dbReference type="PANTHER" id="PTHR22807">
    <property type="entry name" value="NOP2 YEAST -RELATED NOL1/NOP2/FMU SUN DOMAIN-CONTAINING"/>
    <property type="match status" value="1"/>
</dbReference>
<evidence type="ECO:0000313" key="9">
    <source>
        <dbReference type="Proteomes" id="UP000748108"/>
    </source>
</evidence>
<feature type="binding site" evidence="6">
    <location>
        <position position="140"/>
    </location>
    <ligand>
        <name>S-adenosyl-L-methionine</name>
        <dbReference type="ChEBI" id="CHEBI:59789"/>
    </ligand>
</feature>
<dbReference type="PRINTS" id="PR02008">
    <property type="entry name" value="RCMTFAMILY"/>
</dbReference>
<dbReference type="Gene3D" id="3.30.70.1170">
    <property type="entry name" value="Sun protein, domain 3"/>
    <property type="match status" value="1"/>
</dbReference>
<feature type="binding site" evidence="6">
    <location>
        <position position="167"/>
    </location>
    <ligand>
        <name>S-adenosyl-L-methionine</name>
        <dbReference type="ChEBI" id="CHEBI:59789"/>
    </ligand>
</feature>
<dbReference type="AlphaFoldDB" id="A0A947CU93"/>
<evidence type="ECO:0000256" key="3">
    <source>
        <dbReference type="ARBA" id="ARBA00022679"/>
    </source>
</evidence>
<dbReference type="InterPro" id="IPR029063">
    <property type="entry name" value="SAM-dependent_MTases_sf"/>
</dbReference>
<dbReference type="PANTHER" id="PTHR22807:SF74">
    <property type="entry name" value="TRNA (CYTOSINE(48)-C(5))-METHYLTRANSFERASE"/>
    <property type="match status" value="1"/>
</dbReference>
<feature type="active site" description="Nucleophile" evidence="6">
    <location>
        <position position="236"/>
    </location>
</feature>
<dbReference type="InterPro" id="IPR049560">
    <property type="entry name" value="MeTrfase_RsmB-F_NOP2_cat"/>
</dbReference>
<organism evidence="8 9">
    <name type="scientific">Hydrogenibacillus schlegelii</name>
    <name type="common">Bacillus schlegelii</name>
    <dbReference type="NCBI Taxonomy" id="1484"/>
    <lineage>
        <taxon>Bacteria</taxon>
        <taxon>Bacillati</taxon>
        <taxon>Bacillota</taxon>
        <taxon>Bacilli</taxon>
        <taxon>Bacillales</taxon>
        <taxon>Bacillales Family X. Incertae Sedis</taxon>
        <taxon>Hydrogenibacillus</taxon>
    </lineage>
</organism>
<keyword evidence="2 6" id="KW-0489">Methyltransferase</keyword>
<dbReference type="CDD" id="cd02440">
    <property type="entry name" value="AdoMet_MTases"/>
    <property type="match status" value="1"/>
</dbReference>
<reference evidence="8" key="1">
    <citation type="journal article" date="2021" name="Microbiology">
        <title>Metagenomic Analysis of the Microbial Community in the Underground Coal Fire Area (Kemerovo Region, Russia) Revealed Predominance of Thermophilic Members of the Phyla Deinococcus-thermus, Aquificae, and Firmicutes.</title>
        <authorList>
            <person name="Kadnikov V."/>
            <person name="Mardanov A.V."/>
            <person name="Beletsky A.V."/>
            <person name="Karnachuk O.V."/>
            <person name="Ravin N.V."/>
        </authorList>
    </citation>
    <scope>NUCLEOTIDE SEQUENCE</scope>
    <source>
        <strain evidence="8">RBS10-49</strain>
    </source>
</reference>
<dbReference type="Gene3D" id="3.40.50.150">
    <property type="entry name" value="Vaccinia Virus protein VP39"/>
    <property type="match status" value="1"/>
</dbReference>
<dbReference type="GO" id="GO:0030488">
    <property type="term" value="P:tRNA methylation"/>
    <property type="evidence" value="ECO:0007669"/>
    <property type="project" value="TreeGrafter"/>
</dbReference>
<feature type="binding site" evidence="6">
    <location>
        <begin position="116"/>
        <end position="122"/>
    </location>
    <ligand>
        <name>S-adenosyl-L-methionine</name>
        <dbReference type="ChEBI" id="CHEBI:59789"/>
    </ligand>
</feature>
<name>A0A947CU93_HYDSH</name>
<accession>A0A947CU93</accession>
<comment type="caution">
    <text evidence="8">The sequence shown here is derived from an EMBL/GenBank/DDBJ whole genome shotgun (WGS) entry which is preliminary data.</text>
</comment>
<evidence type="ECO:0000256" key="6">
    <source>
        <dbReference type="PROSITE-ProRule" id="PRU01023"/>
    </source>
</evidence>
<dbReference type="GO" id="GO:0016428">
    <property type="term" value="F:tRNA (cytidine-5-)-methyltransferase activity"/>
    <property type="evidence" value="ECO:0007669"/>
    <property type="project" value="TreeGrafter"/>
</dbReference>
<keyword evidence="4 6" id="KW-0949">S-adenosyl-L-methionine</keyword>